<dbReference type="GO" id="GO:0005814">
    <property type="term" value="C:centriole"/>
    <property type="evidence" value="ECO:0007669"/>
    <property type="project" value="UniProtKB-SubCell"/>
</dbReference>
<comment type="subcellular location">
    <subcellularLocation>
        <location evidence="2">Cell projection</location>
        <location evidence="2">Cilium</location>
    </subcellularLocation>
    <subcellularLocation>
        <location evidence="1">Cytoplasm</location>
        <location evidence="1">Cytoskeleton</location>
        <location evidence="1">Microtubule organizing center</location>
        <location evidence="1">Centrosome</location>
        <location evidence="1">Centriole</location>
    </subcellularLocation>
</comment>
<dbReference type="Proteomes" id="UP001374579">
    <property type="component" value="Unassembled WGS sequence"/>
</dbReference>
<accession>A0AAN9GCY6</accession>
<evidence type="ECO:0000259" key="10">
    <source>
        <dbReference type="Pfam" id="PF15311"/>
    </source>
</evidence>
<keyword evidence="8" id="KW-0175">Coiled coil</keyword>
<evidence type="ECO:0000256" key="3">
    <source>
        <dbReference type="ARBA" id="ARBA00010091"/>
    </source>
</evidence>
<keyword evidence="6" id="KW-0206">Cytoskeleton</keyword>
<dbReference type="EMBL" id="JBAMIC010000008">
    <property type="protein sequence ID" value="KAK7103741.1"/>
    <property type="molecule type" value="Genomic_DNA"/>
</dbReference>
<reference evidence="11 12" key="1">
    <citation type="submission" date="2024-02" db="EMBL/GenBank/DDBJ databases">
        <title>Chromosome-scale genome assembly of the rough periwinkle Littorina saxatilis.</title>
        <authorList>
            <person name="De Jode A."/>
            <person name="Faria R."/>
            <person name="Formenti G."/>
            <person name="Sims Y."/>
            <person name="Smith T.P."/>
            <person name="Tracey A."/>
            <person name="Wood J.M.D."/>
            <person name="Zagrodzka Z.B."/>
            <person name="Johannesson K."/>
            <person name="Butlin R.K."/>
            <person name="Leder E.H."/>
        </authorList>
    </citation>
    <scope>NUCLEOTIDE SEQUENCE [LARGE SCALE GENOMIC DNA]</scope>
    <source>
        <strain evidence="11">Snail1</strain>
        <tissue evidence="11">Muscle</tissue>
    </source>
</reference>
<keyword evidence="7" id="KW-0966">Cell projection</keyword>
<evidence type="ECO:0000313" key="11">
    <source>
        <dbReference type="EMBL" id="KAK7103741.1"/>
    </source>
</evidence>
<evidence type="ECO:0000256" key="9">
    <source>
        <dbReference type="SAM" id="MobiDB-lite"/>
    </source>
</evidence>
<evidence type="ECO:0000313" key="12">
    <source>
        <dbReference type="Proteomes" id="UP001374579"/>
    </source>
</evidence>
<keyword evidence="5" id="KW-0970">Cilium biogenesis/degradation</keyword>
<evidence type="ECO:0000256" key="7">
    <source>
        <dbReference type="ARBA" id="ARBA00023273"/>
    </source>
</evidence>
<evidence type="ECO:0000256" key="4">
    <source>
        <dbReference type="ARBA" id="ARBA00022490"/>
    </source>
</evidence>
<feature type="region of interest" description="Disordered" evidence="9">
    <location>
        <begin position="213"/>
        <end position="267"/>
    </location>
</feature>
<dbReference type="PANTHER" id="PTHR34174:SF1">
    <property type="entry name" value="CENTRIOLAR AND CILIOGENESIS-ASSOCIATED PROTEIN HYLS1"/>
    <property type="match status" value="1"/>
</dbReference>
<dbReference type="Pfam" id="PF15311">
    <property type="entry name" value="HYLS1_C"/>
    <property type="match status" value="1"/>
</dbReference>
<protein>
    <recommendedName>
        <fullName evidence="10">Centriolar and ciliogenesis-associated protein HYLS1 C-terminal domain-containing protein</fullName>
    </recommendedName>
</protein>
<feature type="domain" description="Centriolar and ciliogenesis-associated protein HYLS1 C-terminal" evidence="10">
    <location>
        <begin position="249"/>
        <end position="338"/>
    </location>
</feature>
<organism evidence="11 12">
    <name type="scientific">Littorina saxatilis</name>
    <dbReference type="NCBI Taxonomy" id="31220"/>
    <lineage>
        <taxon>Eukaryota</taxon>
        <taxon>Metazoa</taxon>
        <taxon>Spiralia</taxon>
        <taxon>Lophotrochozoa</taxon>
        <taxon>Mollusca</taxon>
        <taxon>Gastropoda</taxon>
        <taxon>Caenogastropoda</taxon>
        <taxon>Littorinimorpha</taxon>
        <taxon>Littorinoidea</taxon>
        <taxon>Littorinidae</taxon>
        <taxon>Littorina</taxon>
    </lineage>
</organism>
<evidence type="ECO:0000256" key="2">
    <source>
        <dbReference type="ARBA" id="ARBA00004138"/>
    </source>
</evidence>
<comment type="similarity">
    <text evidence="3">Belongs to the HYLS1 family.</text>
</comment>
<keyword evidence="4" id="KW-0963">Cytoplasm</keyword>
<evidence type="ECO:0000256" key="5">
    <source>
        <dbReference type="ARBA" id="ARBA00022794"/>
    </source>
</evidence>
<gene>
    <name evidence="11" type="ORF">V1264_018582</name>
</gene>
<keyword evidence="12" id="KW-1185">Reference proteome</keyword>
<name>A0AAN9GCY6_9CAEN</name>
<feature type="region of interest" description="Disordered" evidence="9">
    <location>
        <begin position="42"/>
        <end position="67"/>
    </location>
</feature>
<proteinExistence type="inferred from homology"/>
<dbReference type="InterPro" id="IPR052319">
    <property type="entry name" value="Centriolar_ciliogenesis_assoc"/>
</dbReference>
<evidence type="ECO:0000256" key="6">
    <source>
        <dbReference type="ARBA" id="ARBA00023212"/>
    </source>
</evidence>
<dbReference type="GO" id="GO:0097730">
    <property type="term" value="C:non-motile cilium"/>
    <property type="evidence" value="ECO:0007669"/>
    <property type="project" value="TreeGrafter"/>
</dbReference>
<comment type="caution">
    <text evidence="11">The sequence shown here is derived from an EMBL/GenBank/DDBJ whole genome shotgun (WGS) entry which is preliminary data.</text>
</comment>
<dbReference type="PANTHER" id="PTHR34174">
    <property type="entry name" value="HYDROLETHALUS SYNDROME PROTEIN 1"/>
    <property type="match status" value="1"/>
</dbReference>
<dbReference type="AlphaFoldDB" id="A0AAN9GCY6"/>
<feature type="compositionally biased region" description="Basic and acidic residues" evidence="9">
    <location>
        <begin position="252"/>
        <end position="267"/>
    </location>
</feature>
<evidence type="ECO:0000256" key="1">
    <source>
        <dbReference type="ARBA" id="ARBA00004114"/>
    </source>
</evidence>
<sequence>MDSPLTFSDHEIEEELARLGYQNIPRDKLRDFQKDLNRLVEAEKSKASSNDNSFASGDHPVNGGALYGEYEIESRGQDVSNSACRPGAGDSHLHRLIQRRCPCPTPVSPRQRGGCLDPVKRKEDLDLHDKRQRQAILRQKGGVPGSFACYELPKATLQSQAIRDDLSETESEIRRMKRKTLRKNEEGAKFINESMSDAASIVDTHRRMERLVLRDLDPVAQRRTQSARSSRDPPPYRLNPDDPRPPSVIHPMTDHPHTKNLRRADPVKRHKQIQQIWATQQAPGEKLRKGLRWNVKQQMLTQFVPEKKPQRNYVPNKYVPPTDKMRYALRWQLRLDMAEGSKPINP</sequence>
<feature type="coiled-coil region" evidence="8">
    <location>
        <begin position="159"/>
        <end position="186"/>
    </location>
</feature>
<evidence type="ECO:0000256" key="8">
    <source>
        <dbReference type="SAM" id="Coils"/>
    </source>
</evidence>
<dbReference type="GO" id="GO:0060271">
    <property type="term" value="P:cilium assembly"/>
    <property type="evidence" value="ECO:0007669"/>
    <property type="project" value="TreeGrafter"/>
</dbReference>
<dbReference type="InterPro" id="IPR027918">
    <property type="entry name" value="HYLS1_C_dom"/>
</dbReference>